<dbReference type="Pfam" id="PF12867">
    <property type="entry name" value="DinB_2"/>
    <property type="match status" value="1"/>
</dbReference>
<name>A0A1S2L8W3_9BACI</name>
<comment type="caution">
    <text evidence="2">The sequence shown here is derived from an EMBL/GenBank/DDBJ whole genome shotgun (WGS) entry which is preliminary data.</text>
</comment>
<gene>
    <name evidence="2" type="ORF">BKP35_17530</name>
</gene>
<evidence type="ECO:0000313" key="2">
    <source>
        <dbReference type="EMBL" id="OIJ08710.1"/>
    </source>
</evidence>
<dbReference type="OrthoDB" id="4295522at2"/>
<dbReference type="Proteomes" id="UP000180098">
    <property type="component" value="Unassembled WGS sequence"/>
</dbReference>
<reference evidence="2 3" key="1">
    <citation type="submission" date="2016-10" db="EMBL/GenBank/DDBJ databases">
        <title>Draft genome sequences of four alkaliphilic bacteria belonging to the Anaerobacillus genus.</title>
        <authorList>
            <person name="Bassil N.M."/>
            <person name="Lloyd J.R."/>
        </authorList>
    </citation>
    <scope>NUCLEOTIDE SEQUENCE [LARGE SCALE GENOMIC DNA]</scope>
    <source>
        <strain evidence="2 3">DSM 15340</strain>
    </source>
</reference>
<protein>
    <recommendedName>
        <fullName evidence="1">DinB-like domain-containing protein</fullName>
    </recommendedName>
</protein>
<organism evidence="2 3">
    <name type="scientific">Anaerobacillus arseniciselenatis</name>
    <dbReference type="NCBI Taxonomy" id="85682"/>
    <lineage>
        <taxon>Bacteria</taxon>
        <taxon>Bacillati</taxon>
        <taxon>Bacillota</taxon>
        <taxon>Bacilli</taxon>
        <taxon>Bacillales</taxon>
        <taxon>Bacillaceae</taxon>
        <taxon>Anaerobacillus</taxon>
    </lineage>
</organism>
<evidence type="ECO:0000259" key="1">
    <source>
        <dbReference type="Pfam" id="PF12867"/>
    </source>
</evidence>
<proteinExistence type="predicted"/>
<sequence>MDHFLFTQLEFVRNKTLTIINEISEEEADFIPEGFKNNIRWHLGHIYFVNEKFLFSTVGLPMEMPDNFSVFFAPGTSPLTWKGVQPTIQELGILLEKQQQRIKETLKERLHEKVNQPITLKSGLKLETTEQFLSFNLYHEGVHLGTTECIRKLYK</sequence>
<dbReference type="EMBL" id="MLQQ01000051">
    <property type="protein sequence ID" value="OIJ08710.1"/>
    <property type="molecule type" value="Genomic_DNA"/>
</dbReference>
<keyword evidence="3" id="KW-1185">Reference proteome</keyword>
<feature type="domain" description="DinB-like" evidence="1">
    <location>
        <begin position="8"/>
        <end position="146"/>
    </location>
</feature>
<evidence type="ECO:0000313" key="3">
    <source>
        <dbReference type="Proteomes" id="UP000180098"/>
    </source>
</evidence>
<dbReference type="InterPro" id="IPR034660">
    <property type="entry name" value="DinB/YfiT-like"/>
</dbReference>
<dbReference type="Gene3D" id="1.20.120.450">
    <property type="entry name" value="dinb family like domain"/>
    <property type="match status" value="1"/>
</dbReference>
<dbReference type="RefSeq" id="WP_071314677.1">
    <property type="nucleotide sequence ID" value="NZ_MLQQ01000051.1"/>
</dbReference>
<dbReference type="InterPro" id="IPR024775">
    <property type="entry name" value="DinB-like"/>
</dbReference>
<dbReference type="AlphaFoldDB" id="A0A1S2L8W3"/>
<accession>A0A1S2L8W3</accession>
<dbReference type="SUPFAM" id="SSF109854">
    <property type="entry name" value="DinB/YfiT-like putative metalloenzymes"/>
    <property type="match status" value="1"/>
</dbReference>